<feature type="compositionally biased region" description="Low complexity" evidence="1">
    <location>
        <begin position="177"/>
        <end position="190"/>
    </location>
</feature>
<organism evidence="3 4">
    <name type="scientific">Daphnia pulex</name>
    <name type="common">Water flea</name>
    <dbReference type="NCBI Taxonomy" id="6669"/>
    <lineage>
        <taxon>Eukaryota</taxon>
        <taxon>Metazoa</taxon>
        <taxon>Ecdysozoa</taxon>
        <taxon>Arthropoda</taxon>
        <taxon>Crustacea</taxon>
        <taxon>Branchiopoda</taxon>
        <taxon>Diplostraca</taxon>
        <taxon>Cladocera</taxon>
        <taxon>Anomopoda</taxon>
        <taxon>Daphniidae</taxon>
        <taxon>Daphnia</taxon>
    </lineage>
</organism>
<gene>
    <name evidence="3" type="ORF">DAPPUDRAFT_309181</name>
</gene>
<reference evidence="3 4" key="1">
    <citation type="journal article" date="2011" name="Science">
        <title>The ecoresponsive genome of Daphnia pulex.</title>
        <authorList>
            <person name="Colbourne J.K."/>
            <person name="Pfrender M.E."/>
            <person name="Gilbert D."/>
            <person name="Thomas W.K."/>
            <person name="Tucker A."/>
            <person name="Oakley T.H."/>
            <person name="Tokishita S."/>
            <person name="Aerts A."/>
            <person name="Arnold G.J."/>
            <person name="Basu M.K."/>
            <person name="Bauer D.J."/>
            <person name="Caceres C.E."/>
            <person name="Carmel L."/>
            <person name="Casola C."/>
            <person name="Choi J.H."/>
            <person name="Detter J.C."/>
            <person name="Dong Q."/>
            <person name="Dusheyko S."/>
            <person name="Eads B.D."/>
            <person name="Frohlich T."/>
            <person name="Geiler-Samerotte K.A."/>
            <person name="Gerlach D."/>
            <person name="Hatcher P."/>
            <person name="Jogdeo S."/>
            <person name="Krijgsveld J."/>
            <person name="Kriventseva E.V."/>
            <person name="Kultz D."/>
            <person name="Laforsch C."/>
            <person name="Lindquist E."/>
            <person name="Lopez J."/>
            <person name="Manak J.R."/>
            <person name="Muller J."/>
            <person name="Pangilinan J."/>
            <person name="Patwardhan R.P."/>
            <person name="Pitluck S."/>
            <person name="Pritham E.J."/>
            <person name="Rechtsteiner A."/>
            <person name="Rho M."/>
            <person name="Rogozin I.B."/>
            <person name="Sakarya O."/>
            <person name="Salamov A."/>
            <person name="Schaack S."/>
            <person name="Shapiro H."/>
            <person name="Shiga Y."/>
            <person name="Skalitzky C."/>
            <person name="Smith Z."/>
            <person name="Souvorov A."/>
            <person name="Sung W."/>
            <person name="Tang Z."/>
            <person name="Tsuchiya D."/>
            <person name="Tu H."/>
            <person name="Vos H."/>
            <person name="Wang M."/>
            <person name="Wolf Y.I."/>
            <person name="Yamagata H."/>
            <person name="Yamada T."/>
            <person name="Ye Y."/>
            <person name="Shaw J.R."/>
            <person name="Andrews J."/>
            <person name="Crease T.J."/>
            <person name="Tang H."/>
            <person name="Lucas S.M."/>
            <person name="Robertson H.M."/>
            <person name="Bork P."/>
            <person name="Koonin E.V."/>
            <person name="Zdobnov E.M."/>
            <person name="Grigoriev I.V."/>
            <person name="Lynch M."/>
            <person name="Boore J.L."/>
        </authorList>
    </citation>
    <scope>NUCLEOTIDE SEQUENCE [LARGE SCALE GENOMIC DNA]</scope>
</reference>
<dbReference type="KEGG" id="dpx:DAPPUDRAFT_309181"/>
<evidence type="ECO:0000256" key="1">
    <source>
        <dbReference type="SAM" id="MobiDB-lite"/>
    </source>
</evidence>
<dbReference type="HOGENOM" id="CLU_617154_0_0_1"/>
<feature type="signal peptide" evidence="2">
    <location>
        <begin position="1"/>
        <end position="21"/>
    </location>
</feature>
<dbReference type="AlphaFoldDB" id="E9HAM5"/>
<dbReference type="Proteomes" id="UP000000305">
    <property type="component" value="Unassembled WGS sequence"/>
</dbReference>
<feature type="chain" id="PRO_5003241833" evidence="2">
    <location>
        <begin position="22"/>
        <end position="444"/>
    </location>
</feature>
<sequence>MNRSLFQVLFPIFLVIIPSLSQISFGTLGRGLNSGYLQNGGLIYPNGDGSGPQASSLAAAIYGVAVPPGFSQFSASENFFGDNKGDLFSDSFGGSGISDGIKPADLLLGTGIHTGGNGGGQRGSYSTYISDFSAFGDFGHHANNDQKPSSSSLVEIDPIAARFGVVIPNVPFDPSLSGSTETFSGSTSTGADDGRKDLFNISPVETSIKFDLPTRTSLSDVVQFPPQFSTNINNLSVAFASQNGLPRIDESFSVNTASNSPSSSDVGKNQVDVITTAFKFADDQIIKTEEIKRNFEHATAAHTSTASGKYTASTSSTEIDPTKNFEKGTENVRTVSIKEKIDQPKAKIPPKQKETTKTSNEFIVSQIKSTSPYVYRGSQRGQQEAQESERDTIITEAPENLPEFQYLKAAENDGESYTARPKEPVATYNSYGFLTSPGYRTYHN</sequence>
<dbReference type="OrthoDB" id="6359275at2759"/>
<keyword evidence="2" id="KW-0732">Signal</keyword>
<dbReference type="InParanoid" id="E9HAM5"/>
<evidence type="ECO:0000256" key="2">
    <source>
        <dbReference type="SAM" id="SignalP"/>
    </source>
</evidence>
<evidence type="ECO:0000313" key="3">
    <source>
        <dbReference type="EMBL" id="EFX71208.1"/>
    </source>
</evidence>
<protein>
    <submittedName>
        <fullName evidence="3">Uncharacterized protein</fullName>
    </submittedName>
</protein>
<evidence type="ECO:0000313" key="4">
    <source>
        <dbReference type="Proteomes" id="UP000000305"/>
    </source>
</evidence>
<feature type="region of interest" description="Disordered" evidence="1">
    <location>
        <begin position="177"/>
        <end position="196"/>
    </location>
</feature>
<accession>E9HAM5</accession>
<proteinExistence type="predicted"/>
<keyword evidence="4" id="KW-1185">Reference proteome</keyword>
<name>E9HAM5_DAPPU</name>
<dbReference type="EMBL" id="GL732612">
    <property type="protein sequence ID" value="EFX71208.1"/>
    <property type="molecule type" value="Genomic_DNA"/>
</dbReference>